<evidence type="ECO:0000313" key="1">
    <source>
        <dbReference type="EMBL" id="XBS52675.1"/>
    </source>
</evidence>
<reference evidence="1" key="1">
    <citation type="submission" date="2024-06" db="EMBL/GenBank/DDBJ databases">
        <title>Lacrimispora cavernae sp. nov., a novel anaerobe isolated from bat guano pile inside a cave.</title>
        <authorList>
            <person name="Miller S.L."/>
            <person name="Lu N."/>
            <person name="King J."/>
            <person name="Sankaranarayanan K."/>
            <person name="Lawson P.A."/>
        </authorList>
    </citation>
    <scope>NUCLEOTIDE SEQUENCE</scope>
    <source>
        <strain evidence="1">BS-2</strain>
    </source>
</reference>
<dbReference type="SUPFAM" id="SSF53850">
    <property type="entry name" value="Periplasmic binding protein-like II"/>
    <property type="match status" value="1"/>
</dbReference>
<sequence length="293" mass="33335">MRKISMYWNNICVLHRYEKKHIEEVTSLLKEQDILLETEYFGLGYPKKLSEEVKKTGITPDIIVSTDLEVFEDPDIYGLFKEDLLEIQDLLPLKKEIRNSNLCQDKRLLPFLVIPLIMVFNRQLLAGQPLPASLKELAEHPKAFGGKTNSAGRGVFKQLTWLYGKEFTDLFMENATIFDMPVQSLQSVQKGISPAAITPSIFAFRADETLLSLRYPKEGALTVPSFIAVKNTLSADLAGWILSKLFTAGFCNYFAEYGEIQPCFQHAKDVNMVAEHQYRFVYPDFAKSPEGYA</sequence>
<evidence type="ECO:0008006" key="2">
    <source>
        <dbReference type="Google" id="ProtNLM"/>
    </source>
</evidence>
<dbReference type="EMBL" id="CP157940">
    <property type="protein sequence ID" value="XBS52675.1"/>
    <property type="molecule type" value="Genomic_DNA"/>
</dbReference>
<dbReference type="RefSeq" id="WP_349944285.1">
    <property type="nucleotide sequence ID" value="NZ_CP157940.1"/>
</dbReference>
<accession>A0AAU7PK82</accession>
<organism evidence="1">
    <name type="scientific">Lacrimispora sp. BS-2</name>
    <dbReference type="NCBI Taxonomy" id="3151850"/>
    <lineage>
        <taxon>Bacteria</taxon>
        <taxon>Bacillati</taxon>
        <taxon>Bacillota</taxon>
        <taxon>Clostridia</taxon>
        <taxon>Lachnospirales</taxon>
        <taxon>Lachnospiraceae</taxon>
        <taxon>Lacrimispora</taxon>
    </lineage>
</organism>
<name>A0AAU7PK82_9FIRM</name>
<protein>
    <recommendedName>
        <fullName evidence="2">ABC transporter substrate-binding protein</fullName>
    </recommendedName>
</protein>
<gene>
    <name evidence="1" type="ORF">ABFV83_12580</name>
</gene>
<proteinExistence type="predicted"/>
<dbReference type="AlphaFoldDB" id="A0AAU7PK82"/>